<feature type="domain" description="Ubiquitin-like modifier-activating enzyme Atg7 N-terminal" evidence="2">
    <location>
        <begin position="8"/>
        <end position="312"/>
    </location>
</feature>
<evidence type="ECO:0000313" key="3">
    <source>
        <dbReference type="EMBL" id="KAG5680696.1"/>
    </source>
</evidence>
<accession>A0A9J6CFW4</accession>
<evidence type="ECO:0000259" key="2">
    <source>
        <dbReference type="Pfam" id="PF16420"/>
    </source>
</evidence>
<dbReference type="GO" id="GO:0000407">
    <property type="term" value="C:phagophore assembly site"/>
    <property type="evidence" value="ECO:0007669"/>
    <property type="project" value="TreeGrafter"/>
</dbReference>
<dbReference type="InterPro" id="IPR045886">
    <property type="entry name" value="ThiF/MoeB/HesA"/>
</dbReference>
<name>A0A9J6CFW4_POLVA</name>
<dbReference type="GO" id="GO:0032446">
    <property type="term" value="P:protein modification by small protein conjugation"/>
    <property type="evidence" value="ECO:0007669"/>
    <property type="project" value="TreeGrafter"/>
</dbReference>
<proteinExistence type="predicted"/>
<evidence type="ECO:0000313" key="4">
    <source>
        <dbReference type="Proteomes" id="UP001107558"/>
    </source>
</evidence>
<dbReference type="GO" id="GO:0019779">
    <property type="term" value="F:Atg8 activating enzyme activity"/>
    <property type="evidence" value="ECO:0007669"/>
    <property type="project" value="TreeGrafter"/>
</dbReference>
<dbReference type="InterPro" id="IPR042523">
    <property type="entry name" value="Atg7_N_2"/>
</dbReference>
<dbReference type="AlphaFoldDB" id="A0A9J6CFW4"/>
<dbReference type="InterPro" id="IPR000594">
    <property type="entry name" value="ThiF_NAD_FAD-bd"/>
</dbReference>
<dbReference type="Pfam" id="PF16420">
    <property type="entry name" value="ATG7_N"/>
    <property type="match status" value="1"/>
</dbReference>
<reference evidence="3" key="1">
    <citation type="submission" date="2021-03" db="EMBL/GenBank/DDBJ databases">
        <title>Chromosome level genome of the anhydrobiotic midge Polypedilum vanderplanki.</title>
        <authorList>
            <person name="Yoshida Y."/>
            <person name="Kikawada T."/>
            <person name="Gusev O."/>
        </authorList>
    </citation>
    <scope>NUCLEOTIDE SEQUENCE</scope>
    <source>
        <strain evidence="3">NIAS01</strain>
        <tissue evidence="3">Whole body or cell culture</tissue>
    </source>
</reference>
<dbReference type="PANTHER" id="PTHR10953">
    <property type="entry name" value="UBIQUITIN-ACTIVATING ENZYME E1"/>
    <property type="match status" value="1"/>
</dbReference>
<feature type="domain" description="THIF-type NAD/FAD binding fold" evidence="1">
    <location>
        <begin position="329"/>
        <end position="516"/>
    </location>
</feature>
<dbReference type="GO" id="GO:0034727">
    <property type="term" value="P:piecemeal microautophagy of the nucleus"/>
    <property type="evidence" value="ECO:0007669"/>
    <property type="project" value="TreeGrafter"/>
</dbReference>
<dbReference type="GO" id="GO:0006995">
    <property type="term" value="P:cellular response to nitrogen starvation"/>
    <property type="evidence" value="ECO:0007669"/>
    <property type="project" value="TreeGrafter"/>
</dbReference>
<organism evidence="3 4">
    <name type="scientific">Polypedilum vanderplanki</name>
    <name type="common">Sleeping chironomid midge</name>
    <dbReference type="NCBI Taxonomy" id="319348"/>
    <lineage>
        <taxon>Eukaryota</taxon>
        <taxon>Metazoa</taxon>
        <taxon>Ecdysozoa</taxon>
        <taxon>Arthropoda</taxon>
        <taxon>Hexapoda</taxon>
        <taxon>Insecta</taxon>
        <taxon>Pterygota</taxon>
        <taxon>Neoptera</taxon>
        <taxon>Endopterygota</taxon>
        <taxon>Diptera</taxon>
        <taxon>Nematocera</taxon>
        <taxon>Chironomoidea</taxon>
        <taxon>Chironomidae</taxon>
        <taxon>Chironominae</taxon>
        <taxon>Polypedilum</taxon>
        <taxon>Polypedilum</taxon>
    </lineage>
</organism>
<dbReference type="Gene3D" id="3.40.140.100">
    <property type="entry name" value="Ubiquitin-like modifier-activating enzyme ATG7 C-terminal domain"/>
    <property type="match status" value="1"/>
</dbReference>
<dbReference type="Gene3D" id="3.40.50.720">
    <property type="entry name" value="NAD(P)-binding Rossmann-like Domain"/>
    <property type="match status" value="1"/>
</dbReference>
<dbReference type="Proteomes" id="UP001107558">
    <property type="component" value="Chromosome 1"/>
</dbReference>
<dbReference type="GO" id="GO:0000045">
    <property type="term" value="P:autophagosome assembly"/>
    <property type="evidence" value="ECO:0007669"/>
    <property type="project" value="TreeGrafter"/>
</dbReference>
<dbReference type="InterPro" id="IPR032197">
    <property type="entry name" value="Atg7_N"/>
</dbReference>
<dbReference type="PANTHER" id="PTHR10953:SF3">
    <property type="entry name" value="UBIQUITIN-LIKE MODIFIER-ACTIVATING ENZYME ATG7"/>
    <property type="match status" value="1"/>
</dbReference>
<dbReference type="InterPro" id="IPR035985">
    <property type="entry name" value="Ubiquitin-activating_enz"/>
</dbReference>
<keyword evidence="4" id="KW-1185">Reference proteome</keyword>
<sequence length="542" mass="62193">MSEKKVFQYVQFKSLVHHDFWHKLSDIKLDIEKLNESDKTIFGTFTNLNAKNCLLELDCTSFNSNFKTAKNNFYCKGTLKNLNTIESFKNFNRNELLKKEGENLLRIIENGSACKNPSELISFIVLTYADLKKYNFHYSFAFTASIEPLIYEVSPSQNITDEFSENDIENFSSSYHLLDQQQAAFFIATKHLDIILLQNALDVNQRDMNLKDHNLDSTYFCFSDPSEFPYAAWILRNFILLLVKLCPILHGKSIKILSVRRDEKSSLLLSKLFFIQLPNKIDLDPINMKWTGWERNDQGKLLPKLANMSNSMDPIKIAEHFSMLNLKLMKWRLLPNLNLDVIKKQKCLLFGAGTLGCAIARSLLSWGVENITFIDYGNVSHSNPVRQSLFTHSDAMQNKFKATAASERLIEILPSVKTSGHVLQIPMPGHQVGESMRDKTIENIENIIKLIQEHDVLFLLTDSRESRWLPTMLGVYYEKTVITSALGFDSYLVMRHGAKEKETFQMTGEKIEEIPGLKCIPGNKLGCYFCNDVTAPGNYYPY</sequence>
<dbReference type="EMBL" id="JADBJN010000001">
    <property type="protein sequence ID" value="KAG5680696.1"/>
    <property type="molecule type" value="Genomic_DNA"/>
</dbReference>
<gene>
    <name evidence="3" type="ORF">PVAND_010187</name>
</gene>
<dbReference type="GO" id="GO:0019778">
    <property type="term" value="F:Atg12 activating enzyme activity"/>
    <property type="evidence" value="ECO:0007669"/>
    <property type="project" value="TreeGrafter"/>
</dbReference>
<evidence type="ECO:0000259" key="1">
    <source>
        <dbReference type="Pfam" id="PF00899"/>
    </source>
</evidence>
<dbReference type="OrthoDB" id="338614at2759"/>
<dbReference type="Gene3D" id="3.40.140.70">
    <property type="entry name" value="Ubiquitin-like modifier-activating enzyme ATG7 N-terminal domain"/>
    <property type="match status" value="1"/>
</dbReference>
<dbReference type="GO" id="GO:0000422">
    <property type="term" value="P:autophagy of mitochondrion"/>
    <property type="evidence" value="ECO:0007669"/>
    <property type="project" value="TreeGrafter"/>
</dbReference>
<evidence type="ECO:0008006" key="5">
    <source>
        <dbReference type="Google" id="ProtNLM"/>
    </source>
</evidence>
<protein>
    <recommendedName>
        <fullName evidence="5">Autophagy-related protein 7</fullName>
    </recommendedName>
</protein>
<dbReference type="InterPro" id="IPR042522">
    <property type="entry name" value="Atg7_N_1"/>
</dbReference>
<comment type="caution">
    <text evidence="3">The sequence shown here is derived from an EMBL/GenBank/DDBJ whole genome shotgun (WGS) entry which is preliminary data.</text>
</comment>
<dbReference type="Pfam" id="PF00899">
    <property type="entry name" value="ThiF"/>
    <property type="match status" value="1"/>
</dbReference>
<dbReference type="SUPFAM" id="SSF69572">
    <property type="entry name" value="Activating enzymes of the ubiquitin-like proteins"/>
    <property type="match status" value="1"/>
</dbReference>